<dbReference type="Proteomes" id="UP000807306">
    <property type="component" value="Unassembled WGS sequence"/>
</dbReference>
<dbReference type="InterPro" id="IPR046528">
    <property type="entry name" value="DUF6593"/>
</dbReference>
<comment type="caution">
    <text evidence="2">The sequence shown here is derived from an EMBL/GenBank/DDBJ whole genome shotgun (WGS) entry which is preliminary data.</text>
</comment>
<protein>
    <recommendedName>
        <fullName evidence="1">DUF6593 domain-containing protein</fullName>
    </recommendedName>
</protein>
<evidence type="ECO:0000313" key="3">
    <source>
        <dbReference type="Proteomes" id="UP000807306"/>
    </source>
</evidence>
<gene>
    <name evidence="2" type="ORF">CPB83DRAFT_854648</name>
</gene>
<dbReference type="OrthoDB" id="3360976at2759"/>
<organism evidence="2 3">
    <name type="scientific">Crepidotus variabilis</name>
    <dbReference type="NCBI Taxonomy" id="179855"/>
    <lineage>
        <taxon>Eukaryota</taxon>
        <taxon>Fungi</taxon>
        <taxon>Dikarya</taxon>
        <taxon>Basidiomycota</taxon>
        <taxon>Agaricomycotina</taxon>
        <taxon>Agaricomycetes</taxon>
        <taxon>Agaricomycetidae</taxon>
        <taxon>Agaricales</taxon>
        <taxon>Agaricineae</taxon>
        <taxon>Crepidotaceae</taxon>
        <taxon>Crepidotus</taxon>
    </lineage>
</organism>
<feature type="domain" description="DUF6593" evidence="1">
    <location>
        <begin position="10"/>
        <end position="178"/>
    </location>
</feature>
<evidence type="ECO:0000259" key="1">
    <source>
        <dbReference type="Pfam" id="PF20236"/>
    </source>
</evidence>
<dbReference type="EMBL" id="MU157854">
    <property type="protein sequence ID" value="KAF9528210.1"/>
    <property type="molecule type" value="Genomic_DNA"/>
</dbReference>
<accession>A0A9P6EFQ1</accession>
<evidence type="ECO:0000313" key="2">
    <source>
        <dbReference type="EMBL" id="KAF9528210.1"/>
    </source>
</evidence>
<dbReference type="Pfam" id="PF20236">
    <property type="entry name" value="DUF6593"/>
    <property type="match status" value="1"/>
</dbReference>
<name>A0A9P6EFQ1_9AGAR</name>
<dbReference type="AlphaFoldDB" id="A0A9P6EFQ1"/>
<proteinExistence type="predicted"/>
<reference evidence="2" key="1">
    <citation type="submission" date="2020-11" db="EMBL/GenBank/DDBJ databases">
        <authorList>
            <consortium name="DOE Joint Genome Institute"/>
            <person name="Ahrendt S."/>
            <person name="Riley R."/>
            <person name="Andreopoulos W."/>
            <person name="Labutti K."/>
            <person name="Pangilinan J."/>
            <person name="Ruiz-Duenas F.J."/>
            <person name="Barrasa J.M."/>
            <person name="Sanchez-Garcia M."/>
            <person name="Camarero S."/>
            <person name="Miyauchi S."/>
            <person name="Serrano A."/>
            <person name="Linde D."/>
            <person name="Babiker R."/>
            <person name="Drula E."/>
            <person name="Ayuso-Fernandez I."/>
            <person name="Pacheco R."/>
            <person name="Padilla G."/>
            <person name="Ferreira P."/>
            <person name="Barriuso J."/>
            <person name="Kellner H."/>
            <person name="Castanera R."/>
            <person name="Alfaro M."/>
            <person name="Ramirez L."/>
            <person name="Pisabarro A.G."/>
            <person name="Kuo A."/>
            <person name="Tritt A."/>
            <person name="Lipzen A."/>
            <person name="He G."/>
            <person name="Yan M."/>
            <person name="Ng V."/>
            <person name="Cullen D."/>
            <person name="Martin F."/>
            <person name="Rosso M.-N."/>
            <person name="Henrissat B."/>
            <person name="Hibbett D."/>
            <person name="Martinez A.T."/>
            <person name="Grigoriev I.V."/>
        </authorList>
    </citation>
    <scope>NUCLEOTIDE SEQUENCE</scope>
    <source>
        <strain evidence="2">CBS 506.95</strain>
    </source>
</reference>
<sequence>MHLYLSTSTPWNANYCLPEGQVIYKVQDAGSTFGPRHFKVSRVVPPAIDPFADEIEDAAFQDTFERVGEVEYRHFGTSRVKFGEKEESINTFFKKGEKANFLKDRIFVGSDGREYKWKLNKKDCELFLNDTNTLVALYRPRKTSYATGPQPATLDIFQQGCHIADLIVVTFTYIERVRYEAERAAKRGGGM</sequence>
<keyword evidence="3" id="KW-1185">Reference proteome</keyword>